<evidence type="ECO:0000259" key="7">
    <source>
        <dbReference type="Pfam" id="PF02885"/>
    </source>
</evidence>
<keyword evidence="9" id="KW-1185">Reference proteome</keyword>
<keyword evidence="5" id="KW-0028">Amino-acid biosynthesis</keyword>
<evidence type="ECO:0000256" key="4">
    <source>
        <dbReference type="ARBA" id="ARBA00023141"/>
    </source>
</evidence>
<keyword evidence="1 5" id="KW-0328">Glycosyltransferase</keyword>
<feature type="binding site" evidence="5">
    <location>
        <begin position="122"/>
        <end position="130"/>
    </location>
    <ligand>
        <name>5-phospho-alpha-D-ribose 1-diphosphate</name>
        <dbReference type="ChEBI" id="CHEBI:58017"/>
    </ligand>
</feature>
<feature type="binding site" evidence="5">
    <location>
        <position position="94"/>
    </location>
    <ligand>
        <name>5-phospho-alpha-D-ribose 1-diphosphate</name>
        <dbReference type="ChEBI" id="CHEBI:58017"/>
    </ligand>
</feature>
<evidence type="ECO:0000256" key="1">
    <source>
        <dbReference type="ARBA" id="ARBA00022676"/>
    </source>
</evidence>
<dbReference type="Gene3D" id="3.40.1030.10">
    <property type="entry name" value="Nucleoside phosphorylase/phosphoribosyltransferase catalytic domain"/>
    <property type="match status" value="1"/>
</dbReference>
<dbReference type="Pfam" id="PF00591">
    <property type="entry name" value="Glycos_transf_3"/>
    <property type="match status" value="1"/>
</dbReference>
<dbReference type="SUPFAM" id="SSF47648">
    <property type="entry name" value="Nucleoside phosphorylase/phosphoribosyltransferase N-terminal domain"/>
    <property type="match status" value="1"/>
</dbReference>
<feature type="binding site" evidence="5">
    <location>
        <begin position="97"/>
        <end position="98"/>
    </location>
    <ligand>
        <name>5-phospho-alpha-D-ribose 1-diphosphate</name>
        <dbReference type="ChEBI" id="CHEBI:58017"/>
    </ligand>
</feature>
<dbReference type="NCBIfam" id="TIGR01245">
    <property type="entry name" value="trpD"/>
    <property type="match status" value="1"/>
</dbReference>
<dbReference type="GO" id="GO:0016757">
    <property type="term" value="F:glycosyltransferase activity"/>
    <property type="evidence" value="ECO:0007669"/>
    <property type="project" value="UniProtKB-KW"/>
</dbReference>
<accession>A0ABP8EQ77</accession>
<feature type="domain" description="Glycosyl transferase family 3 N-terminal" evidence="7">
    <location>
        <begin position="18"/>
        <end position="79"/>
    </location>
</feature>
<keyword evidence="5" id="KW-0460">Magnesium</keyword>
<evidence type="ECO:0000256" key="5">
    <source>
        <dbReference type="HAMAP-Rule" id="MF_00211"/>
    </source>
</evidence>
<comment type="similarity">
    <text evidence="5">Belongs to the anthranilate phosphoribosyltransferase family.</text>
</comment>
<dbReference type="PANTHER" id="PTHR43285">
    <property type="entry name" value="ANTHRANILATE PHOSPHORIBOSYLTRANSFERASE"/>
    <property type="match status" value="1"/>
</dbReference>
<dbReference type="InterPro" id="IPR005940">
    <property type="entry name" value="Anthranilate_Pribosyl_Tfrase"/>
</dbReference>
<protein>
    <recommendedName>
        <fullName evidence="5">Anthranilate phosphoribosyltransferase</fullName>
        <ecNumber evidence="5">2.4.2.18</ecNumber>
    </recommendedName>
</protein>
<dbReference type="PANTHER" id="PTHR43285:SF2">
    <property type="entry name" value="ANTHRANILATE PHOSPHORIBOSYLTRANSFERASE"/>
    <property type="match status" value="1"/>
</dbReference>
<dbReference type="Proteomes" id="UP001499841">
    <property type="component" value="Unassembled WGS sequence"/>
</dbReference>
<keyword evidence="3 5" id="KW-0822">Tryptophan biosynthesis</keyword>
<comment type="caution">
    <text evidence="8">The sequence shown here is derived from an EMBL/GenBank/DDBJ whole genome shotgun (WGS) entry which is preliminary data.</text>
</comment>
<comment type="cofactor">
    <cofactor evidence="5">
        <name>Mg(2+)</name>
        <dbReference type="ChEBI" id="CHEBI:18420"/>
    </cofactor>
    <text evidence="5">Binds 2 magnesium ions per monomer.</text>
</comment>
<feature type="binding site" evidence="5">
    <location>
        <position position="180"/>
    </location>
    <ligand>
        <name>anthranilate</name>
        <dbReference type="ChEBI" id="CHEBI:16567"/>
        <label>2</label>
    </ligand>
</feature>
<feature type="binding site" evidence="5">
    <location>
        <position position="106"/>
    </location>
    <ligand>
        <name>Mg(2+)</name>
        <dbReference type="ChEBI" id="CHEBI:18420"/>
        <label>1</label>
    </ligand>
</feature>
<evidence type="ECO:0000259" key="6">
    <source>
        <dbReference type="Pfam" id="PF00591"/>
    </source>
</evidence>
<keyword evidence="5" id="KW-0479">Metal-binding</keyword>
<dbReference type="InterPro" id="IPR035902">
    <property type="entry name" value="Nuc_phospho_transferase"/>
</dbReference>
<dbReference type="InterPro" id="IPR017459">
    <property type="entry name" value="Glycosyl_Trfase_fam3_N_dom"/>
</dbReference>
<dbReference type="Pfam" id="PF02885">
    <property type="entry name" value="Glycos_trans_3N"/>
    <property type="match status" value="1"/>
</dbReference>
<organism evidence="8 9">
    <name type="scientific">Georgenia daeguensis</name>
    <dbReference type="NCBI Taxonomy" id="908355"/>
    <lineage>
        <taxon>Bacteria</taxon>
        <taxon>Bacillati</taxon>
        <taxon>Actinomycetota</taxon>
        <taxon>Actinomycetes</taxon>
        <taxon>Micrococcales</taxon>
        <taxon>Bogoriellaceae</taxon>
        <taxon>Georgenia</taxon>
    </lineage>
</organism>
<dbReference type="SUPFAM" id="SSF52418">
    <property type="entry name" value="Nucleoside phosphorylase/phosphoribosyltransferase catalytic domain"/>
    <property type="match status" value="1"/>
</dbReference>
<feature type="binding site" evidence="5">
    <location>
        <position position="238"/>
    </location>
    <ligand>
        <name>Mg(2+)</name>
        <dbReference type="ChEBI" id="CHEBI:18420"/>
        <label>2</label>
    </ligand>
</feature>
<feature type="binding site" evidence="5">
    <location>
        <position position="94"/>
    </location>
    <ligand>
        <name>anthranilate</name>
        <dbReference type="ChEBI" id="CHEBI:16567"/>
        <label>1</label>
    </ligand>
</feature>
<name>A0ABP8EQ77_9MICO</name>
<feature type="binding site" evidence="5">
    <location>
        <position position="125"/>
    </location>
    <ligand>
        <name>anthranilate</name>
        <dbReference type="ChEBI" id="CHEBI:16567"/>
        <label>1</label>
    </ligand>
</feature>
<comment type="pathway">
    <text evidence="5">Amino-acid biosynthesis; L-tryptophan biosynthesis; L-tryptophan from chorismate: step 2/5.</text>
</comment>
<gene>
    <name evidence="5 8" type="primary">trpD</name>
    <name evidence="8" type="ORF">GCM10022262_04850</name>
</gene>
<feature type="domain" description="Glycosyl transferase family 3" evidence="6">
    <location>
        <begin position="88"/>
        <end position="335"/>
    </location>
</feature>
<dbReference type="RefSeq" id="WP_345037260.1">
    <property type="nucleotide sequence ID" value="NZ_BAABBA010000002.1"/>
</dbReference>
<feature type="binding site" evidence="5">
    <location>
        <position position="239"/>
    </location>
    <ligand>
        <name>Mg(2+)</name>
        <dbReference type="ChEBI" id="CHEBI:18420"/>
        <label>1</label>
    </ligand>
</feature>
<comment type="caution">
    <text evidence="5">Lacks conserved residue(s) required for the propagation of feature annotation.</text>
</comment>
<evidence type="ECO:0000256" key="2">
    <source>
        <dbReference type="ARBA" id="ARBA00022679"/>
    </source>
</evidence>
<feature type="binding site" evidence="5">
    <location>
        <position position="134"/>
    </location>
    <ligand>
        <name>5-phospho-alpha-D-ribose 1-diphosphate</name>
        <dbReference type="ChEBI" id="CHEBI:58017"/>
    </ligand>
</feature>
<sequence length="360" mass="37115">MSAELTGTDAEAAPSWPDLIARLVARQNLTAAQTGWAMDQVMTGQTTPAVLAGFLIGLATKGETVDELRGLADTMLAHAEPIDVPGADVVDIVGTGGDRLHTVNISTMASLVIAAAGVGVVKHGNRASSSSSGSADVLEALGVDLNLPIPRVEQVFRELRITFCFANLFHPSMRHAATTRRELGVGTAFNVLGPLTNPARPRAGAIGVSNAATAPLVAGVLASRGTDALVFRGQNGLDELSATVLNEVWEVRDGQVVEHTLDAVAELGLAPATVADLRGRDAQYNASVARRVLAGEPGPVREAVLLNAAGALVAHGSLAGTEPGAGTLVERLRAGLEHAARAVDSGAAADLLDRWVQLTR</sequence>
<feature type="binding site" evidence="5">
    <location>
        <position position="102"/>
    </location>
    <ligand>
        <name>5-phospho-alpha-D-ribose 1-diphosphate</name>
        <dbReference type="ChEBI" id="CHEBI:58017"/>
    </ligand>
</feature>
<reference evidence="9" key="1">
    <citation type="journal article" date="2019" name="Int. J. Syst. Evol. Microbiol.">
        <title>The Global Catalogue of Microorganisms (GCM) 10K type strain sequencing project: providing services to taxonomists for standard genome sequencing and annotation.</title>
        <authorList>
            <consortium name="The Broad Institute Genomics Platform"/>
            <consortium name="The Broad Institute Genome Sequencing Center for Infectious Disease"/>
            <person name="Wu L."/>
            <person name="Ma J."/>
        </authorList>
    </citation>
    <scope>NUCLEOTIDE SEQUENCE [LARGE SCALE GENOMIC DNA]</scope>
    <source>
        <strain evidence="9">JCM 17459</strain>
    </source>
</reference>
<dbReference type="EMBL" id="BAABBA010000002">
    <property type="protein sequence ID" value="GAA4286126.1"/>
    <property type="molecule type" value="Genomic_DNA"/>
</dbReference>
<evidence type="ECO:0000313" key="8">
    <source>
        <dbReference type="EMBL" id="GAA4286126.1"/>
    </source>
</evidence>
<evidence type="ECO:0000256" key="3">
    <source>
        <dbReference type="ARBA" id="ARBA00022822"/>
    </source>
</evidence>
<comment type="function">
    <text evidence="5">Catalyzes the transfer of the phosphoribosyl group of 5-phosphorylribose-1-pyrophosphate (PRPP) to anthranilate to yield N-(5'-phosphoribosyl)-anthranilate (PRA).</text>
</comment>
<dbReference type="InterPro" id="IPR036320">
    <property type="entry name" value="Glycosyl_Trfase_fam3_N_dom_sf"/>
</dbReference>
<evidence type="ECO:0000313" key="9">
    <source>
        <dbReference type="Proteomes" id="UP001499841"/>
    </source>
</evidence>
<proteinExistence type="inferred from homology"/>
<dbReference type="EC" id="2.4.2.18" evidence="5"/>
<keyword evidence="2 5" id="KW-0808">Transferase</keyword>
<keyword evidence="4 5" id="KW-0057">Aromatic amino acid biosynthesis</keyword>
<comment type="catalytic activity">
    <reaction evidence="5">
        <text>N-(5-phospho-beta-D-ribosyl)anthranilate + diphosphate = 5-phospho-alpha-D-ribose 1-diphosphate + anthranilate</text>
        <dbReference type="Rhea" id="RHEA:11768"/>
        <dbReference type="ChEBI" id="CHEBI:16567"/>
        <dbReference type="ChEBI" id="CHEBI:18277"/>
        <dbReference type="ChEBI" id="CHEBI:33019"/>
        <dbReference type="ChEBI" id="CHEBI:58017"/>
        <dbReference type="EC" id="2.4.2.18"/>
    </reaction>
</comment>
<dbReference type="Gene3D" id="1.20.970.10">
    <property type="entry name" value="Transferase, Pyrimidine Nucleoside Phosphorylase, Chain C"/>
    <property type="match status" value="1"/>
</dbReference>
<feature type="binding site" evidence="5">
    <location>
        <position position="239"/>
    </location>
    <ligand>
        <name>Mg(2+)</name>
        <dbReference type="ChEBI" id="CHEBI:18420"/>
        <label>2</label>
    </ligand>
</feature>
<feature type="binding site" evidence="5">
    <location>
        <begin position="104"/>
        <end position="107"/>
    </location>
    <ligand>
        <name>5-phospho-alpha-D-ribose 1-diphosphate</name>
        <dbReference type="ChEBI" id="CHEBI:58017"/>
    </ligand>
</feature>
<dbReference type="InterPro" id="IPR000312">
    <property type="entry name" value="Glycosyl_Trfase_fam3"/>
</dbReference>
<dbReference type="HAMAP" id="MF_00211">
    <property type="entry name" value="TrpD"/>
    <property type="match status" value="1"/>
</dbReference>
<comment type="subunit">
    <text evidence="5">Homodimer.</text>
</comment>